<dbReference type="Pfam" id="PF25013">
    <property type="entry name" value="LRR_Zer-1"/>
    <property type="match status" value="1"/>
</dbReference>
<dbReference type="InterPro" id="IPR011989">
    <property type="entry name" value="ARM-like"/>
</dbReference>
<dbReference type="AlphaFoldDB" id="A0AAD9NWA8"/>
<dbReference type="InterPro" id="IPR056845">
    <property type="entry name" value="LRR_Zer-1"/>
</dbReference>
<dbReference type="SUPFAM" id="SSF52047">
    <property type="entry name" value="RNI-like"/>
    <property type="match status" value="1"/>
</dbReference>
<evidence type="ECO:0000313" key="4">
    <source>
        <dbReference type="EMBL" id="KAK2182844.1"/>
    </source>
</evidence>
<keyword evidence="1" id="KW-0833">Ubl conjugation pathway</keyword>
<evidence type="ECO:0000259" key="3">
    <source>
        <dbReference type="Pfam" id="PF25013"/>
    </source>
</evidence>
<feature type="domain" description="Protein zer-1 homolog-like C-terminal" evidence="2">
    <location>
        <begin position="484"/>
        <end position="536"/>
    </location>
</feature>
<feature type="domain" description="Protein zer-1 homolog-like C-terminal" evidence="2">
    <location>
        <begin position="558"/>
        <end position="775"/>
    </location>
</feature>
<evidence type="ECO:0000256" key="1">
    <source>
        <dbReference type="ARBA" id="ARBA00022786"/>
    </source>
</evidence>
<dbReference type="Gene3D" id="3.80.10.10">
    <property type="entry name" value="Ribonuclease Inhibitor"/>
    <property type="match status" value="1"/>
</dbReference>
<dbReference type="InterPro" id="IPR051341">
    <property type="entry name" value="Zyg-11_UBL_adapter"/>
</dbReference>
<dbReference type="Proteomes" id="UP001209878">
    <property type="component" value="Unassembled WGS sequence"/>
</dbReference>
<dbReference type="InterPro" id="IPR055142">
    <property type="entry name" value="ZER1-like_C"/>
</dbReference>
<name>A0AAD9NWA8_RIDPI</name>
<dbReference type="SUPFAM" id="SSF48371">
    <property type="entry name" value="ARM repeat"/>
    <property type="match status" value="1"/>
</dbReference>
<dbReference type="InterPro" id="IPR016024">
    <property type="entry name" value="ARM-type_fold"/>
</dbReference>
<feature type="domain" description="Zer-1-like leucine-rich repeats region" evidence="3">
    <location>
        <begin position="207"/>
        <end position="347"/>
    </location>
</feature>
<protein>
    <submittedName>
        <fullName evidence="4">Uncharacterized protein</fullName>
    </submittedName>
</protein>
<reference evidence="4" key="1">
    <citation type="journal article" date="2023" name="Mol. Biol. Evol.">
        <title>Third-Generation Sequencing Reveals the Adaptive Role of the Epigenome in Three Deep-Sea Polychaetes.</title>
        <authorList>
            <person name="Perez M."/>
            <person name="Aroh O."/>
            <person name="Sun Y."/>
            <person name="Lan Y."/>
            <person name="Juniper S.K."/>
            <person name="Young C.R."/>
            <person name="Angers B."/>
            <person name="Qian P.Y."/>
        </authorList>
    </citation>
    <scope>NUCLEOTIDE SEQUENCE</scope>
    <source>
        <strain evidence="4">R07B-5</strain>
    </source>
</reference>
<gene>
    <name evidence="4" type="ORF">NP493_334g03039</name>
</gene>
<dbReference type="Gene3D" id="1.25.10.10">
    <property type="entry name" value="Leucine-rich Repeat Variant"/>
    <property type="match status" value="1"/>
</dbReference>
<comment type="caution">
    <text evidence="4">The sequence shown here is derived from an EMBL/GenBank/DDBJ whole genome shotgun (WGS) entry which is preliminary data.</text>
</comment>
<sequence>MSADMKDCTLSKWEESPDSLWMICLNYCVNNPSVFSEYDEDKKVHVLRDGITFPPFVSESILNARRENGYILDDAFLNIFKDPVRTVLKHVCLRDSHVTDAALQWLMQHHPTELDISGCHSVVDVETIHTINKYSSRLNSLFIGNNVNILRNIEMNDEQNGGGGDRQRDGIQRIFGGNYVFDCPQLRVFSLHDLTEDEYQSHDVIATILAPFKLLTYLDLSGCDIELEFLEMLHTLTALILYNVSIFSISDAFRNIAKLKKLRALDLGQGQDAVVKYPEPETNLRQLVASLPELTRLDVSGTNLAGFIKPMVVSYKLGEEEPTEECPECPIPGLEGRCFDFLGLLRCAHDACHRPGLPAKQVRVTGLACPPNRYVSQAWPARQTGTCHRPGLPAKQVRVTGLACPPNRYVSQAWPAHQTGTCHRPGLPAKQVTGDANEDQTVLSVQVYLEKCDLLIKALNHLFHIMRFSECHDPRRALLAILVAMKRHPFDKHVQISGSASLFYIVKGEERQHFSTKINRKIISAILDGMENHMDESIASSSEDPAKLLQDKTTSSSASASTLLNSLACQVDGKEKQMVGSLGAMQTMLAIIQQKLSSETCDEVMEIAWSTMWNVTDETALNCERFLHSNGMDLFLACLDTFSDKEELLRNMMGLMGNVAEVQYLRPWLMKSQYISVFSDLLDSTSDGIEVSYNACGVLAHLVSDGDEAWQGTASSREAVMQKMLSAIQRWNLNTRRNINYRSFEPILRLLQKYDAPQAQHWAMWALCNLTKMYRE</sequence>
<dbReference type="GO" id="GO:0031462">
    <property type="term" value="C:Cul2-RING ubiquitin ligase complex"/>
    <property type="evidence" value="ECO:0007669"/>
    <property type="project" value="TreeGrafter"/>
</dbReference>
<dbReference type="Pfam" id="PF22964">
    <property type="entry name" value="ZER1-like_2nd"/>
    <property type="match status" value="2"/>
</dbReference>
<organism evidence="4 5">
    <name type="scientific">Ridgeia piscesae</name>
    <name type="common">Tubeworm</name>
    <dbReference type="NCBI Taxonomy" id="27915"/>
    <lineage>
        <taxon>Eukaryota</taxon>
        <taxon>Metazoa</taxon>
        <taxon>Spiralia</taxon>
        <taxon>Lophotrochozoa</taxon>
        <taxon>Annelida</taxon>
        <taxon>Polychaeta</taxon>
        <taxon>Sedentaria</taxon>
        <taxon>Canalipalpata</taxon>
        <taxon>Sabellida</taxon>
        <taxon>Siboglinidae</taxon>
        <taxon>Ridgeia</taxon>
    </lineage>
</organism>
<evidence type="ECO:0000313" key="5">
    <source>
        <dbReference type="Proteomes" id="UP001209878"/>
    </source>
</evidence>
<dbReference type="EMBL" id="JAODUO010000334">
    <property type="protein sequence ID" value="KAK2182844.1"/>
    <property type="molecule type" value="Genomic_DNA"/>
</dbReference>
<dbReference type="PANTHER" id="PTHR12904:SF23">
    <property type="entry name" value="PROTEIN ZER-1 HOMOLOG"/>
    <property type="match status" value="1"/>
</dbReference>
<dbReference type="PANTHER" id="PTHR12904">
    <property type="match status" value="1"/>
</dbReference>
<proteinExistence type="predicted"/>
<dbReference type="InterPro" id="IPR032675">
    <property type="entry name" value="LRR_dom_sf"/>
</dbReference>
<accession>A0AAD9NWA8</accession>
<evidence type="ECO:0000259" key="2">
    <source>
        <dbReference type="Pfam" id="PF22964"/>
    </source>
</evidence>
<keyword evidence="5" id="KW-1185">Reference proteome</keyword>